<feature type="domain" description="Tryptophan synthase beta chain-like PALP" evidence="4">
    <location>
        <begin position="48"/>
        <end position="363"/>
    </location>
</feature>
<dbReference type="EC" id="4.3.1.19" evidence="5"/>
<dbReference type="GO" id="GO:0003941">
    <property type="term" value="F:L-serine ammonia-lyase activity"/>
    <property type="evidence" value="ECO:0007669"/>
    <property type="project" value="TreeGrafter"/>
</dbReference>
<dbReference type="SUPFAM" id="SSF53686">
    <property type="entry name" value="Tryptophan synthase beta subunit-like PLP-dependent enzymes"/>
    <property type="match status" value="1"/>
</dbReference>
<evidence type="ECO:0000256" key="2">
    <source>
        <dbReference type="ARBA" id="ARBA00022898"/>
    </source>
</evidence>
<dbReference type="PROSITE" id="PS00165">
    <property type="entry name" value="DEHYDRATASE_SER_THR"/>
    <property type="match status" value="1"/>
</dbReference>
<dbReference type="EMBL" id="KK102812">
    <property type="protein sequence ID" value="KIY96857.1"/>
    <property type="molecule type" value="Genomic_DNA"/>
</dbReference>
<dbReference type="PANTHER" id="PTHR48078:SF6">
    <property type="entry name" value="L-THREONINE DEHYDRATASE CATABOLIC TDCB"/>
    <property type="match status" value="1"/>
</dbReference>
<dbReference type="OrthoDB" id="4418812at2759"/>
<dbReference type="GO" id="GO:0004794">
    <property type="term" value="F:threonine deaminase activity"/>
    <property type="evidence" value="ECO:0007669"/>
    <property type="project" value="UniProtKB-EC"/>
</dbReference>
<dbReference type="KEGG" id="mng:MNEG_11106"/>
<dbReference type="GO" id="GO:0006565">
    <property type="term" value="P:L-serine catabolic process"/>
    <property type="evidence" value="ECO:0007669"/>
    <property type="project" value="TreeGrafter"/>
</dbReference>
<sequence length="398" mass="41135">MNVLRPLQSAVGAQRAVSSAASVSSPASGSALSLADLAAASVAAAPRIRPYVRRTPLEDSPWLSGAGNCRAWLKLESEQVTGSFKARGAVNKLLSLSKAQLATGLVTCSTGNHALAFVHAARAAGGPGVLERALVYLPKTASPVKVDKLRARGAELALHGDDCLDAELEAQRVAVERGLVYVSPYNDYEIMAGQGTVSVEILEQLQEEEQRRAADIKQLPADENAAELVVYVPVGGGGLIGGMAAVLKTALGARVRVVGCQPAASDVMRQSVAAGRIVEAASGDTLSDATAGGVEEGAVTLGPCIDGVDEWVCVSEQEIADAVLSVLRAHSKLVEGAAGCAVAAFWRQRRQLAGKRAVVLCCGGNISVEALKTVLERGRVLSADAEVDRAAEEQSVNG</sequence>
<evidence type="ECO:0000256" key="3">
    <source>
        <dbReference type="ARBA" id="ARBA00023239"/>
    </source>
</evidence>
<name>A0A0D2JAU9_9CHLO</name>
<organism evidence="5 6">
    <name type="scientific">Monoraphidium neglectum</name>
    <dbReference type="NCBI Taxonomy" id="145388"/>
    <lineage>
        <taxon>Eukaryota</taxon>
        <taxon>Viridiplantae</taxon>
        <taxon>Chlorophyta</taxon>
        <taxon>core chlorophytes</taxon>
        <taxon>Chlorophyceae</taxon>
        <taxon>CS clade</taxon>
        <taxon>Sphaeropleales</taxon>
        <taxon>Selenastraceae</taxon>
        <taxon>Monoraphidium</taxon>
    </lineage>
</organism>
<dbReference type="RefSeq" id="XP_013895877.1">
    <property type="nucleotide sequence ID" value="XM_014040423.1"/>
</dbReference>
<reference evidence="5 6" key="1">
    <citation type="journal article" date="2013" name="BMC Genomics">
        <title>Reconstruction of the lipid metabolism for the microalga Monoraphidium neglectum from its genome sequence reveals characteristics suitable for biofuel production.</title>
        <authorList>
            <person name="Bogen C."/>
            <person name="Al-Dilaimi A."/>
            <person name="Albersmeier A."/>
            <person name="Wichmann J."/>
            <person name="Grundmann M."/>
            <person name="Rupp O."/>
            <person name="Lauersen K.J."/>
            <person name="Blifernez-Klassen O."/>
            <person name="Kalinowski J."/>
            <person name="Goesmann A."/>
            <person name="Mussgnug J.H."/>
            <person name="Kruse O."/>
        </authorList>
    </citation>
    <scope>NUCLEOTIDE SEQUENCE [LARGE SCALE GENOMIC DNA]</scope>
    <source>
        <strain evidence="5 6">SAG 48.87</strain>
    </source>
</reference>
<dbReference type="InterPro" id="IPR036052">
    <property type="entry name" value="TrpB-like_PALP_sf"/>
</dbReference>
<dbReference type="Pfam" id="PF00291">
    <property type="entry name" value="PALP"/>
    <property type="match status" value="1"/>
</dbReference>
<evidence type="ECO:0000313" key="6">
    <source>
        <dbReference type="Proteomes" id="UP000054498"/>
    </source>
</evidence>
<gene>
    <name evidence="5" type="ORF">MNEG_11106</name>
</gene>
<comment type="cofactor">
    <cofactor evidence="1">
        <name>pyridoxal 5'-phosphate</name>
        <dbReference type="ChEBI" id="CHEBI:597326"/>
    </cofactor>
</comment>
<keyword evidence="2" id="KW-0663">Pyridoxal phosphate</keyword>
<dbReference type="AlphaFoldDB" id="A0A0D2JAU9"/>
<dbReference type="STRING" id="145388.A0A0D2JAU9"/>
<dbReference type="InterPro" id="IPR001926">
    <property type="entry name" value="TrpB-like_PALP"/>
</dbReference>
<evidence type="ECO:0000256" key="1">
    <source>
        <dbReference type="ARBA" id="ARBA00001933"/>
    </source>
</evidence>
<evidence type="ECO:0000313" key="5">
    <source>
        <dbReference type="EMBL" id="KIY96857.1"/>
    </source>
</evidence>
<dbReference type="GO" id="GO:0006567">
    <property type="term" value="P:L-threonine catabolic process"/>
    <property type="evidence" value="ECO:0007669"/>
    <property type="project" value="TreeGrafter"/>
</dbReference>
<dbReference type="GO" id="GO:0030170">
    <property type="term" value="F:pyridoxal phosphate binding"/>
    <property type="evidence" value="ECO:0007669"/>
    <property type="project" value="InterPro"/>
</dbReference>
<dbReference type="GO" id="GO:0009097">
    <property type="term" value="P:isoleucine biosynthetic process"/>
    <property type="evidence" value="ECO:0007669"/>
    <property type="project" value="TreeGrafter"/>
</dbReference>
<keyword evidence="3 5" id="KW-0456">Lyase</keyword>
<dbReference type="PANTHER" id="PTHR48078">
    <property type="entry name" value="THREONINE DEHYDRATASE, MITOCHONDRIAL-RELATED"/>
    <property type="match status" value="1"/>
</dbReference>
<keyword evidence="6" id="KW-1185">Reference proteome</keyword>
<dbReference type="Proteomes" id="UP000054498">
    <property type="component" value="Unassembled WGS sequence"/>
</dbReference>
<accession>A0A0D2JAU9</accession>
<dbReference type="InterPro" id="IPR050147">
    <property type="entry name" value="Ser/Thr_Dehydratase"/>
</dbReference>
<dbReference type="Gene3D" id="3.40.50.1100">
    <property type="match status" value="2"/>
</dbReference>
<dbReference type="GeneID" id="25728335"/>
<evidence type="ECO:0000259" key="4">
    <source>
        <dbReference type="Pfam" id="PF00291"/>
    </source>
</evidence>
<proteinExistence type="predicted"/>
<protein>
    <submittedName>
        <fullName evidence="5">Threonine dehydratase</fullName>
        <ecNumber evidence="5">4.3.1.19</ecNumber>
    </submittedName>
</protein>
<dbReference type="InterPro" id="IPR000634">
    <property type="entry name" value="Ser/Thr_deHydtase_PyrdxlP-BS"/>
</dbReference>